<evidence type="ECO:0000313" key="4">
    <source>
        <dbReference type="Proteomes" id="UP000002613"/>
    </source>
</evidence>
<feature type="transmembrane region" description="Helical" evidence="1">
    <location>
        <begin position="337"/>
        <end position="356"/>
    </location>
</feature>
<feature type="transmembrane region" description="Helical" evidence="1">
    <location>
        <begin position="136"/>
        <end position="158"/>
    </location>
</feature>
<protein>
    <submittedName>
        <fullName evidence="3">Major facilitator superfamily MFS_1</fullName>
    </submittedName>
</protein>
<keyword evidence="1" id="KW-0472">Membrane</keyword>
<dbReference type="InterPro" id="IPR011701">
    <property type="entry name" value="MFS"/>
</dbReference>
<feature type="transmembrane region" description="Helical" evidence="1">
    <location>
        <begin position="41"/>
        <end position="63"/>
    </location>
</feature>
<dbReference type="InterPro" id="IPR020846">
    <property type="entry name" value="MFS_dom"/>
</dbReference>
<reference evidence="4" key="1">
    <citation type="submission" date="2010-02" db="EMBL/GenBank/DDBJ databases">
        <title>Complete sequence of Ferroglobus placidus DSM 10642.</title>
        <authorList>
            <consortium name="US DOE Joint Genome Institute"/>
            <person name="Lucas S."/>
            <person name="Copeland A."/>
            <person name="Lapidus A."/>
            <person name="Cheng J.-F."/>
            <person name="Bruce D."/>
            <person name="Goodwin L."/>
            <person name="Pitluck S."/>
            <person name="Saunders E."/>
            <person name="Brettin T."/>
            <person name="Detter J.C."/>
            <person name="Han C."/>
            <person name="Tapia R."/>
            <person name="Larimer F."/>
            <person name="Land M."/>
            <person name="Hauser L."/>
            <person name="Kyrpides N."/>
            <person name="Ivanova N."/>
            <person name="Holmes D."/>
            <person name="Lovley D."/>
            <person name="Kyrpides N."/>
            <person name="Anderson I.J."/>
            <person name="Woyke T."/>
        </authorList>
    </citation>
    <scope>NUCLEOTIDE SEQUENCE [LARGE SCALE GENOMIC DNA]</scope>
    <source>
        <strain evidence="4">DSM 10642 / AEDII12DO</strain>
    </source>
</reference>
<keyword evidence="1" id="KW-0812">Transmembrane</keyword>
<dbReference type="PANTHER" id="PTHR11360">
    <property type="entry name" value="MONOCARBOXYLATE TRANSPORTER"/>
    <property type="match status" value="1"/>
</dbReference>
<feature type="transmembrane region" description="Helical" evidence="1">
    <location>
        <begin position="7"/>
        <end position="29"/>
    </location>
</feature>
<dbReference type="HOGENOM" id="CLU_001265_59_7_2"/>
<dbReference type="InterPro" id="IPR050327">
    <property type="entry name" value="Proton-linked_MCT"/>
</dbReference>
<reference evidence="3 4" key="2">
    <citation type="journal article" date="2011" name="Stand. Genomic Sci.">
        <title>Complete genome sequence of Ferroglobus placidus AEDII12DO.</title>
        <authorList>
            <person name="Anderson I."/>
            <person name="Risso C."/>
            <person name="Holmes D."/>
            <person name="Lucas S."/>
            <person name="Copeland A."/>
            <person name="Lapidus A."/>
            <person name="Cheng J.F."/>
            <person name="Bruce D."/>
            <person name="Goodwin L."/>
            <person name="Pitluck S."/>
            <person name="Saunders E."/>
            <person name="Brettin T."/>
            <person name="Detter J.C."/>
            <person name="Han C."/>
            <person name="Tapia R."/>
            <person name="Larimer F."/>
            <person name="Land M."/>
            <person name="Hauser L."/>
            <person name="Woyke T."/>
            <person name="Lovley D."/>
            <person name="Kyrpides N."/>
            <person name="Ivanova N."/>
        </authorList>
    </citation>
    <scope>NUCLEOTIDE SEQUENCE [LARGE SCALE GENOMIC DNA]</scope>
    <source>
        <strain evidence="4">DSM 10642 / AEDII12DO</strain>
    </source>
</reference>
<dbReference type="KEGG" id="fpl:Ferp_0023"/>
<dbReference type="GeneID" id="8777515"/>
<keyword evidence="1" id="KW-1133">Transmembrane helix</keyword>
<feature type="domain" description="Major facilitator superfamily (MFS) profile" evidence="2">
    <location>
        <begin position="2"/>
        <end position="392"/>
    </location>
</feature>
<gene>
    <name evidence="3" type="ordered locus">Ferp_0023</name>
</gene>
<proteinExistence type="predicted"/>
<dbReference type="Proteomes" id="UP000002613">
    <property type="component" value="Chromosome"/>
</dbReference>
<dbReference type="AlphaFoldDB" id="D3S0X9"/>
<dbReference type="PANTHER" id="PTHR11360:SF304">
    <property type="entry name" value="MFS DOMAIN-CONTAINING PROTEIN"/>
    <property type="match status" value="1"/>
</dbReference>
<dbReference type="PaxDb" id="589924-Ferp_0023"/>
<dbReference type="GO" id="GO:0022857">
    <property type="term" value="F:transmembrane transporter activity"/>
    <property type="evidence" value="ECO:0007669"/>
    <property type="project" value="InterPro"/>
</dbReference>
<dbReference type="EMBL" id="CP001899">
    <property type="protein sequence ID" value="ADC64215.1"/>
    <property type="molecule type" value="Genomic_DNA"/>
</dbReference>
<dbReference type="CDD" id="cd17353">
    <property type="entry name" value="MFS_OFA_like"/>
    <property type="match status" value="1"/>
</dbReference>
<dbReference type="PROSITE" id="PS50850">
    <property type="entry name" value="MFS"/>
    <property type="match status" value="1"/>
</dbReference>
<organism evidence="3 4">
    <name type="scientific">Ferroglobus placidus (strain DSM 10642 / AEDII12DO)</name>
    <dbReference type="NCBI Taxonomy" id="589924"/>
    <lineage>
        <taxon>Archaea</taxon>
        <taxon>Methanobacteriati</taxon>
        <taxon>Methanobacteriota</taxon>
        <taxon>Archaeoglobi</taxon>
        <taxon>Archaeoglobales</taxon>
        <taxon>Archaeoglobaceae</taxon>
        <taxon>Ferroglobus</taxon>
    </lineage>
</organism>
<name>D3S0X9_FERPA</name>
<keyword evidence="4" id="KW-1185">Reference proteome</keyword>
<accession>D3S0X9</accession>
<dbReference type="Gene3D" id="1.20.1250.20">
    <property type="entry name" value="MFS general substrate transporter like domains"/>
    <property type="match status" value="2"/>
</dbReference>
<evidence type="ECO:0000256" key="1">
    <source>
        <dbReference type="SAM" id="Phobius"/>
    </source>
</evidence>
<dbReference type="eggNOG" id="arCOG00147">
    <property type="taxonomic scope" value="Archaea"/>
</dbReference>
<feature type="transmembrane region" description="Helical" evidence="1">
    <location>
        <begin position="99"/>
        <end position="116"/>
    </location>
</feature>
<dbReference type="InterPro" id="IPR036259">
    <property type="entry name" value="MFS_trans_sf"/>
</dbReference>
<feature type="transmembrane region" description="Helical" evidence="1">
    <location>
        <begin position="164"/>
        <end position="183"/>
    </location>
</feature>
<evidence type="ECO:0000259" key="2">
    <source>
        <dbReference type="PROSITE" id="PS50850"/>
    </source>
</evidence>
<feature type="transmembrane region" description="Helical" evidence="1">
    <location>
        <begin position="282"/>
        <end position="304"/>
    </location>
</feature>
<dbReference type="STRING" id="589924.Ferp_0023"/>
<feature type="transmembrane region" description="Helical" evidence="1">
    <location>
        <begin position="368"/>
        <end position="386"/>
    </location>
</feature>
<feature type="transmembrane region" description="Helical" evidence="1">
    <location>
        <begin position="212"/>
        <end position="236"/>
    </location>
</feature>
<dbReference type="OrthoDB" id="177106at2157"/>
<feature type="transmembrane region" description="Helical" evidence="1">
    <location>
        <begin position="248"/>
        <end position="270"/>
    </location>
</feature>
<feature type="transmembrane region" description="Helical" evidence="1">
    <location>
        <begin position="70"/>
        <end position="87"/>
    </location>
</feature>
<dbReference type="RefSeq" id="WP_012964564.1">
    <property type="nucleotide sequence ID" value="NC_013849.1"/>
</dbReference>
<dbReference type="SUPFAM" id="SSF103473">
    <property type="entry name" value="MFS general substrate transporter"/>
    <property type="match status" value="1"/>
</dbReference>
<feature type="transmembrane region" description="Helical" evidence="1">
    <location>
        <begin position="310"/>
        <end position="330"/>
    </location>
</feature>
<dbReference type="Pfam" id="PF07690">
    <property type="entry name" value="MFS_1"/>
    <property type="match status" value="1"/>
</dbReference>
<evidence type="ECO:0000313" key="3">
    <source>
        <dbReference type="EMBL" id="ADC64215.1"/>
    </source>
</evidence>
<sequence length="392" mass="42973">MRWIYPPLGMLILTMLGGIYTFSLFYAPIQEYYSIENIAPLTLAFSLITLTYSIFIIPAGVLYDRTGPRVPLFLGALVIFIGYFIASQMRYFEWDTAKLLYYSGLGVALGLGIALVDSVPRPLVSKWFPDKTGTAVGIVAVGFGIGAAVMTPIISYFLSVTSVFETFIYVGLIYLVVISLCAIPMRDPKIEKKDEEISLNLSETLRDRRFHVLWLAFFLSTFAGLMVIGNAAPILREGAKQTPELAELIPAFLIITSFANALGRLIWGLLLDKIGVVNSMLLNFATTAASSLALSKAFSTLLVFPLASIIYANYGGALAIFPSATAIFFGKKYAGRIYGAIFTAWGFSGLVAPYAGGLIRDVMRSYTSAFYLAALSAFLAVLLVFLSRRFFR</sequence>